<gene>
    <name evidence="2" type="ORF">DFR70_11385</name>
</gene>
<evidence type="ECO:0000313" key="3">
    <source>
        <dbReference type="Proteomes" id="UP000247569"/>
    </source>
</evidence>
<comment type="caution">
    <text evidence="2">The sequence shown here is derived from an EMBL/GenBank/DDBJ whole genome shotgun (WGS) entry which is preliminary data.</text>
</comment>
<dbReference type="InterPro" id="IPR037523">
    <property type="entry name" value="VOC_core"/>
</dbReference>
<dbReference type="SUPFAM" id="SSF54593">
    <property type="entry name" value="Glyoxalase/Bleomycin resistance protein/Dihydroxybiphenyl dioxygenase"/>
    <property type="match status" value="1"/>
</dbReference>
<evidence type="ECO:0000313" key="2">
    <source>
        <dbReference type="EMBL" id="PXX58750.1"/>
    </source>
</evidence>
<evidence type="ECO:0000259" key="1">
    <source>
        <dbReference type="PROSITE" id="PS51819"/>
    </source>
</evidence>
<protein>
    <submittedName>
        <fullName evidence="2">Catechol-2,3-dioxygenase</fullName>
    </submittedName>
</protein>
<keyword evidence="2" id="KW-0560">Oxidoreductase</keyword>
<dbReference type="GO" id="GO:0051213">
    <property type="term" value="F:dioxygenase activity"/>
    <property type="evidence" value="ECO:0007669"/>
    <property type="project" value="UniProtKB-KW"/>
</dbReference>
<organism evidence="2 3">
    <name type="scientific">Nocardia tenerifensis</name>
    <dbReference type="NCBI Taxonomy" id="228006"/>
    <lineage>
        <taxon>Bacteria</taxon>
        <taxon>Bacillati</taxon>
        <taxon>Actinomycetota</taxon>
        <taxon>Actinomycetes</taxon>
        <taxon>Mycobacteriales</taxon>
        <taxon>Nocardiaceae</taxon>
        <taxon>Nocardia</taxon>
    </lineage>
</organism>
<accession>A0A318JTL9</accession>
<dbReference type="Gene3D" id="3.10.180.10">
    <property type="entry name" value="2,3-Dihydroxybiphenyl 1,2-Dioxygenase, domain 1"/>
    <property type="match status" value="1"/>
</dbReference>
<dbReference type="CDD" id="cd06587">
    <property type="entry name" value="VOC"/>
    <property type="match status" value="1"/>
</dbReference>
<dbReference type="AlphaFoldDB" id="A0A318JTL9"/>
<sequence length="220" mass="23788">MRIREVAVSTTDLDAAADFYRNVPAFPVTAEPDLVTVEVGFSRLVLRRGERFEGVHHLAFGISPDDFEPARTWLRGRVELLEVDGSDAIDGPPGWDSRSVYFRGPDGILLEFIARQADAAAPASTGDTPRPLSISEVGIGVPDVEQAVGELGKTFGLQPFTPRLASFTPVGDHEGLVILVDPERVWFPTRDDRPAHAPVRVRIDAPAGGLDLTAAARIEA</sequence>
<name>A0A318JTL9_9NOCA</name>
<keyword evidence="3" id="KW-1185">Reference proteome</keyword>
<dbReference type="InterPro" id="IPR029068">
    <property type="entry name" value="Glyas_Bleomycin-R_OHBP_Dase"/>
</dbReference>
<keyword evidence="2" id="KW-0223">Dioxygenase</keyword>
<dbReference type="PROSITE" id="PS51819">
    <property type="entry name" value="VOC"/>
    <property type="match status" value="1"/>
</dbReference>
<reference evidence="2 3" key="1">
    <citation type="submission" date="2018-05" db="EMBL/GenBank/DDBJ databases">
        <title>Genomic Encyclopedia of Type Strains, Phase IV (KMG-IV): sequencing the most valuable type-strain genomes for metagenomic binning, comparative biology and taxonomic classification.</title>
        <authorList>
            <person name="Goeker M."/>
        </authorList>
    </citation>
    <scope>NUCLEOTIDE SEQUENCE [LARGE SCALE GENOMIC DNA]</scope>
    <source>
        <strain evidence="2 3">DSM 44704</strain>
    </source>
</reference>
<proteinExistence type="predicted"/>
<feature type="domain" description="VOC" evidence="1">
    <location>
        <begin position="2"/>
        <end position="115"/>
    </location>
</feature>
<dbReference type="EMBL" id="QJKF01000013">
    <property type="protein sequence ID" value="PXX58750.1"/>
    <property type="molecule type" value="Genomic_DNA"/>
</dbReference>
<dbReference type="Proteomes" id="UP000247569">
    <property type="component" value="Unassembled WGS sequence"/>
</dbReference>